<dbReference type="InterPro" id="IPR000551">
    <property type="entry name" value="MerR-type_HTH_dom"/>
</dbReference>
<dbReference type="Gene3D" id="1.10.1660.10">
    <property type="match status" value="1"/>
</dbReference>
<organism evidence="5 6">
    <name type="scientific">Sphingopyxis macrogoltabida</name>
    <name type="common">Sphingomonas macrogoltabidus</name>
    <dbReference type="NCBI Taxonomy" id="33050"/>
    <lineage>
        <taxon>Bacteria</taxon>
        <taxon>Pseudomonadati</taxon>
        <taxon>Pseudomonadota</taxon>
        <taxon>Alphaproteobacteria</taxon>
        <taxon>Sphingomonadales</taxon>
        <taxon>Sphingomonadaceae</taxon>
        <taxon>Sphingopyxis</taxon>
    </lineage>
</organism>
<proteinExistence type="predicted"/>
<dbReference type="PATRIC" id="fig|33050.5.peg.654"/>
<dbReference type="Pfam" id="PF00376">
    <property type="entry name" value="MerR"/>
    <property type="match status" value="1"/>
</dbReference>
<dbReference type="PANTHER" id="PTHR30204">
    <property type="entry name" value="REDOX-CYCLING DRUG-SENSING TRANSCRIPTIONAL ACTIVATOR SOXR"/>
    <property type="match status" value="1"/>
</dbReference>
<feature type="domain" description="HTH merR-type" evidence="4">
    <location>
        <begin position="1"/>
        <end position="69"/>
    </location>
</feature>
<evidence type="ECO:0000259" key="4">
    <source>
        <dbReference type="PROSITE" id="PS50937"/>
    </source>
</evidence>
<keyword evidence="1" id="KW-0805">Transcription regulation</keyword>
<dbReference type="Pfam" id="PF09278">
    <property type="entry name" value="MerR-DNA-bind"/>
    <property type="match status" value="1"/>
</dbReference>
<protein>
    <submittedName>
        <fullName evidence="5">Transcriptional regulator</fullName>
    </submittedName>
</protein>
<dbReference type="AlphaFoldDB" id="A0A0N7GS08"/>
<gene>
    <name evidence="5" type="ORF">AN936_03135</name>
</gene>
<evidence type="ECO:0000313" key="5">
    <source>
        <dbReference type="EMBL" id="ALH79395.1"/>
    </source>
</evidence>
<dbReference type="InterPro" id="IPR015358">
    <property type="entry name" value="Tscrpt_reg_MerR_DNA-bd"/>
</dbReference>
<dbReference type="SUPFAM" id="SSF46955">
    <property type="entry name" value="Putative DNA-binding domain"/>
    <property type="match status" value="1"/>
</dbReference>
<dbReference type="GO" id="GO:0003700">
    <property type="term" value="F:DNA-binding transcription factor activity"/>
    <property type="evidence" value="ECO:0007669"/>
    <property type="project" value="InterPro"/>
</dbReference>
<keyword evidence="2" id="KW-0238">DNA-binding</keyword>
<dbReference type="PROSITE" id="PS50937">
    <property type="entry name" value="HTH_MERR_2"/>
    <property type="match status" value="1"/>
</dbReference>
<keyword evidence="3" id="KW-0804">Transcription</keyword>
<evidence type="ECO:0000256" key="1">
    <source>
        <dbReference type="ARBA" id="ARBA00023015"/>
    </source>
</evidence>
<dbReference type="PANTHER" id="PTHR30204:SF92">
    <property type="entry name" value="HTH-TYPE TRANSCRIPTIONAL REGULATOR ZNTR"/>
    <property type="match status" value="1"/>
</dbReference>
<evidence type="ECO:0000256" key="2">
    <source>
        <dbReference type="ARBA" id="ARBA00023125"/>
    </source>
</evidence>
<evidence type="ECO:0000313" key="6">
    <source>
        <dbReference type="Proteomes" id="UP000058074"/>
    </source>
</evidence>
<dbReference type="Proteomes" id="UP000058074">
    <property type="component" value="Chromosome"/>
</dbReference>
<name>A0A0N7GS08_SPHMC</name>
<sequence>MKIGELSRATGTNIETIRYYERIGLLPEPDRTAANYRSYGGTHRARLSFVRHSRDLGFTIEEIRSLLDLSDHPERDCGEADRIASLHLAQVEEKIAQLALLRDELTRIVGRCRGGVAADCRVIEALGDHRLCTVEHP</sequence>
<evidence type="ECO:0000256" key="3">
    <source>
        <dbReference type="ARBA" id="ARBA00023163"/>
    </source>
</evidence>
<accession>A0A0N7GS08</accession>
<dbReference type="RefSeq" id="WP_054586857.1">
    <property type="nucleotide sequence ID" value="NZ_CP012700.1"/>
</dbReference>
<reference evidence="5 6" key="1">
    <citation type="journal article" date="2015" name="Genome Announc.">
        <title>Complete Genome Sequence of Polypropylene Glycol- and Polyethylene Glycol-Degrading Sphingopyxis macrogoltabida Strain EY-1.</title>
        <authorList>
            <person name="Ohtsubo Y."/>
            <person name="Nagata Y."/>
            <person name="Numata M."/>
            <person name="Tsuchikane K."/>
            <person name="Hosoyama A."/>
            <person name="Yamazoe A."/>
            <person name="Tsuda M."/>
            <person name="Fujita N."/>
            <person name="Kawai F."/>
        </authorList>
    </citation>
    <scope>NUCLEOTIDE SEQUENCE [LARGE SCALE GENOMIC DNA]</scope>
    <source>
        <strain evidence="5 6">EY-1</strain>
    </source>
</reference>
<dbReference type="PRINTS" id="PR00040">
    <property type="entry name" value="HTHMERR"/>
</dbReference>
<dbReference type="OrthoDB" id="9802944at2"/>
<dbReference type="CDD" id="cd04785">
    <property type="entry name" value="HTH_CadR-PbrR-like"/>
    <property type="match status" value="1"/>
</dbReference>
<dbReference type="GO" id="GO:0003677">
    <property type="term" value="F:DNA binding"/>
    <property type="evidence" value="ECO:0007669"/>
    <property type="project" value="UniProtKB-KW"/>
</dbReference>
<dbReference type="SMART" id="SM00422">
    <property type="entry name" value="HTH_MERR"/>
    <property type="match status" value="1"/>
</dbReference>
<dbReference type="EMBL" id="CP012700">
    <property type="protein sequence ID" value="ALH79395.1"/>
    <property type="molecule type" value="Genomic_DNA"/>
</dbReference>
<dbReference type="InterPro" id="IPR009061">
    <property type="entry name" value="DNA-bd_dom_put_sf"/>
</dbReference>
<dbReference type="KEGG" id="smag:AN936_03135"/>
<dbReference type="InterPro" id="IPR047057">
    <property type="entry name" value="MerR_fam"/>
</dbReference>